<dbReference type="SUPFAM" id="SSF46689">
    <property type="entry name" value="Homeodomain-like"/>
    <property type="match status" value="1"/>
</dbReference>
<dbReference type="Proteomes" id="UP000192578">
    <property type="component" value="Unassembled WGS sequence"/>
</dbReference>
<feature type="DNA-binding region" description="Homeobox" evidence="2">
    <location>
        <begin position="23"/>
        <end position="70"/>
    </location>
</feature>
<dbReference type="PROSITE" id="PS50071">
    <property type="entry name" value="HOMEOBOX_2"/>
    <property type="match status" value="1"/>
</dbReference>
<evidence type="ECO:0000313" key="5">
    <source>
        <dbReference type="EMBL" id="OWA54209.1"/>
    </source>
</evidence>
<comment type="caution">
    <text evidence="5">The sequence shown here is derived from an EMBL/GenBank/DDBJ whole genome shotgun (WGS) entry which is preliminary data.</text>
</comment>
<evidence type="ECO:0000259" key="4">
    <source>
        <dbReference type="PROSITE" id="PS50071"/>
    </source>
</evidence>
<feature type="domain" description="Homeobox" evidence="4">
    <location>
        <begin position="21"/>
        <end position="69"/>
    </location>
</feature>
<protein>
    <recommendedName>
        <fullName evidence="4">Homeobox domain-containing protein</fullName>
    </recommendedName>
</protein>
<name>A0A9X6NJ76_HYPEX</name>
<gene>
    <name evidence="5" type="ORF">BV898_18620</name>
</gene>
<keyword evidence="6" id="KW-1185">Reference proteome</keyword>
<dbReference type="GO" id="GO:0003677">
    <property type="term" value="F:DNA binding"/>
    <property type="evidence" value="ECO:0007669"/>
    <property type="project" value="UniProtKB-UniRule"/>
</dbReference>
<evidence type="ECO:0000313" key="6">
    <source>
        <dbReference type="Proteomes" id="UP000192578"/>
    </source>
</evidence>
<dbReference type="CDD" id="cd00086">
    <property type="entry name" value="homeodomain"/>
    <property type="match status" value="1"/>
</dbReference>
<proteinExistence type="predicted"/>
<comment type="subcellular location">
    <subcellularLocation>
        <location evidence="1 2 3">Nucleus</location>
    </subcellularLocation>
</comment>
<sequence>MRSTLPARLASPRELPRIRCEQEKVLLDFFQRDKNPQFADINIVAAELGLHPYDVRIWFQNELAFWRMSEGLPANNRKVYDIPQPPSS</sequence>
<keyword evidence="2 3" id="KW-0238">DNA-binding</keyword>
<accession>A0A9X6NJ76</accession>
<dbReference type="InterPro" id="IPR009057">
    <property type="entry name" value="Homeodomain-like_sf"/>
</dbReference>
<dbReference type="InterPro" id="IPR001356">
    <property type="entry name" value="HD"/>
</dbReference>
<evidence type="ECO:0000256" key="2">
    <source>
        <dbReference type="PROSITE-ProRule" id="PRU00108"/>
    </source>
</evidence>
<dbReference type="GO" id="GO:0005634">
    <property type="term" value="C:nucleus"/>
    <property type="evidence" value="ECO:0007669"/>
    <property type="project" value="UniProtKB-SubCell"/>
</dbReference>
<evidence type="ECO:0000256" key="3">
    <source>
        <dbReference type="RuleBase" id="RU000682"/>
    </source>
</evidence>
<dbReference type="Gene3D" id="1.10.10.60">
    <property type="entry name" value="Homeodomain-like"/>
    <property type="match status" value="1"/>
</dbReference>
<reference evidence="6" key="1">
    <citation type="submission" date="2017-01" db="EMBL/GenBank/DDBJ databases">
        <title>Comparative genomics of anhydrobiosis in the tardigrade Hypsibius dujardini.</title>
        <authorList>
            <person name="Yoshida Y."/>
            <person name="Koutsovoulos G."/>
            <person name="Laetsch D."/>
            <person name="Stevens L."/>
            <person name="Kumar S."/>
            <person name="Horikawa D."/>
            <person name="Ishino K."/>
            <person name="Komine S."/>
            <person name="Tomita M."/>
            <person name="Blaxter M."/>
            <person name="Arakawa K."/>
        </authorList>
    </citation>
    <scope>NUCLEOTIDE SEQUENCE [LARGE SCALE GENOMIC DNA]</scope>
    <source>
        <strain evidence="6">Z151</strain>
    </source>
</reference>
<dbReference type="EMBL" id="MTYJ01000381">
    <property type="protein sequence ID" value="OWA54209.1"/>
    <property type="molecule type" value="Genomic_DNA"/>
</dbReference>
<evidence type="ECO:0000256" key="1">
    <source>
        <dbReference type="ARBA" id="ARBA00004123"/>
    </source>
</evidence>
<keyword evidence="2 3" id="KW-0371">Homeobox</keyword>
<keyword evidence="2 3" id="KW-0539">Nucleus</keyword>
<organism evidence="5 6">
    <name type="scientific">Hypsibius exemplaris</name>
    <name type="common">Freshwater tardigrade</name>
    <dbReference type="NCBI Taxonomy" id="2072580"/>
    <lineage>
        <taxon>Eukaryota</taxon>
        <taxon>Metazoa</taxon>
        <taxon>Ecdysozoa</taxon>
        <taxon>Tardigrada</taxon>
        <taxon>Eutardigrada</taxon>
        <taxon>Parachela</taxon>
        <taxon>Hypsibioidea</taxon>
        <taxon>Hypsibiidae</taxon>
        <taxon>Hypsibius</taxon>
    </lineage>
</organism>
<dbReference type="OrthoDB" id="6159439at2759"/>
<dbReference type="SMART" id="SM00389">
    <property type="entry name" value="HOX"/>
    <property type="match status" value="1"/>
</dbReference>
<dbReference type="Pfam" id="PF00046">
    <property type="entry name" value="Homeodomain"/>
    <property type="match status" value="1"/>
</dbReference>
<dbReference type="AlphaFoldDB" id="A0A9X6NJ76"/>